<feature type="region of interest" description="Disordered" evidence="1">
    <location>
        <begin position="171"/>
        <end position="246"/>
    </location>
</feature>
<sequence>MILKNEIEQLFGDGDEFWTRDSPTKSYVGQVFASIDAAFSCYKGYSSFSGFQVCRSTQKTIRGVIVSKYFVCSKAGSADNSYSQDDDDIEFEASRISATVGPVKKKTNRFWNFAFNAASSNTGPVKTFNFLKSLTGSYAAVGATAVDIKNWMRDIKFTDLTVITIHPPLQSNNKGSRKRIVGPAEKSADGRDRVRRMCKSCKKKSYHDSHNCPQKGLEKNLSVHQVEEPLNGEDTEMSDRNEEYIE</sequence>
<name>A0AAD8N5H1_9APIA</name>
<feature type="compositionally biased region" description="Basic and acidic residues" evidence="1">
    <location>
        <begin position="237"/>
        <end position="246"/>
    </location>
</feature>
<evidence type="ECO:0000256" key="1">
    <source>
        <dbReference type="SAM" id="MobiDB-lite"/>
    </source>
</evidence>
<evidence type="ECO:0000313" key="2">
    <source>
        <dbReference type="EMBL" id="KAK1402330.1"/>
    </source>
</evidence>
<dbReference type="Proteomes" id="UP001237642">
    <property type="component" value="Unassembled WGS sequence"/>
</dbReference>
<dbReference type="PANTHER" id="PTHR47718">
    <property type="entry name" value="OS01G0519700 PROTEIN"/>
    <property type="match status" value="1"/>
</dbReference>
<feature type="compositionally biased region" description="Basic residues" evidence="1">
    <location>
        <begin position="193"/>
        <end position="205"/>
    </location>
</feature>
<dbReference type="AlphaFoldDB" id="A0AAD8N5H1"/>
<reference evidence="2" key="1">
    <citation type="submission" date="2023-02" db="EMBL/GenBank/DDBJ databases">
        <title>Genome of toxic invasive species Heracleum sosnowskyi carries increased number of genes despite the absence of recent whole-genome duplications.</title>
        <authorList>
            <person name="Schelkunov M."/>
            <person name="Shtratnikova V."/>
            <person name="Makarenko M."/>
            <person name="Klepikova A."/>
            <person name="Omelchenko D."/>
            <person name="Novikova G."/>
            <person name="Obukhova E."/>
            <person name="Bogdanov V."/>
            <person name="Penin A."/>
            <person name="Logacheva M."/>
        </authorList>
    </citation>
    <scope>NUCLEOTIDE SEQUENCE</scope>
    <source>
        <strain evidence="2">Hsosn_3</strain>
        <tissue evidence="2">Leaf</tissue>
    </source>
</reference>
<comment type="caution">
    <text evidence="2">The sequence shown here is derived from an EMBL/GenBank/DDBJ whole genome shotgun (WGS) entry which is preliminary data.</text>
</comment>
<evidence type="ECO:0000313" key="3">
    <source>
        <dbReference type="Proteomes" id="UP001237642"/>
    </source>
</evidence>
<reference evidence="2" key="2">
    <citation type="submission" date="2023-05" db="EMBL/GenBank/DDBJ databases">
        <authorList>
            <person name="Schelkunov M.I."/>
        </authorList>
    </citation>
    <scope>NUCLEOTIDE SEQUENCE</scope>
    <source>
        <strain evidence="2">Hsosn_3</strain>
        <tissue evidence="2">Leaf</tissue>
    </source>
</reference>
<dbReference type="EMBL" id="JAUIZM010000001">
    <property type="protein sequence ID" value="KAK1402330.1"/>
    <property type="molecule type" value="Genomic_DNA"/>
</dbReference>
<keyword evidence="3" id="KW-1185">Reference proteome</keyword>
<gene>
    <name evidence="2" type="ORF">POM88_001935</name>
</gene>
<organism evidence="2 3">
    <name type="scientific">Heracleum sosnowskyi</name>
    <dbReference type="NCBI Taxonomy" id="360622"/>
    <lineage>
        <taxon>Eukaryota</taxon>
        <taxon>Viridiplantae</taxon>
        <taxon>Streptophyta</taxon>
        <taxon>Embryophyta</taxon>
        <taxon>Tracheophyta</taxon>
        <taxon>Spermatophyta</taxon>
        <taxon>Magnoliopsida</taxon>
        <taxon>eudicotyledons</taxon>
        <taxon>Gunneridae</taxon>
        <taxon>Pentapetalae</taxon>
        <taxon>asterids</taxon>
        <taxon>campanulids</taxon>
        <taxon>Apiales</taxon>
        <taxon>Apiaceae</taxon>
        <taxon>Apioideae</taxon>
        <taxon>apioid superclade</taxon>
        <taxon>Tordylieae</taxon>
        <taxon>Tordyliinae</taxon>
        <taxon>Heracleum</taxon>
    </lineage>
</organism>
<accession>A0AAD8N5H1</accession>
<protein>
    <submittedName>
        <fullName evidence="2">Uncharacterized protein</fullName>
    </submittedName>
</protein>
<proteinExistence type="predicted"/>